<gene>
    <name evidence="1" type="ORF">OA86_04930</name>
</gene>
<protein>
    <submittedName>
        <fullName evidence="1">Uncharacterized protein</fullName>
    </submittedName>
</protein>
<reference evidence="1 2" key="1">
    <citation type="submission" date="2014-10" db="EMBL/GenBank/DDBJ databases">
        <title>Kaistella jeonii genome.</title>
        <authorList>
            <person name="Clayton J.T."/>
            <person name="Newman J.D."/>
        </authorList>
    </citation>
    <scope>NUCLEOTIDE SEQUENCE [LARGE SCALE GENOMIC DNA]</scope>
    <source>
        <strain evidence="1 2">DSM 17048</strain>
    </source>
</reference>
<organism evidence="1 2">
    <name type="scientific">Kaistella jeonii</name>
    <dbReference type="NCBI Taxonomy" id="266749"/>
    <lineage>
        <taxon>Bacteria</taxon>
        <taxon>Pseudomonadati</taxon>
        <taxon>Bacteroidota</taxon>
        <taxon>Flavobacteriia</taxon>
        <taxon>Flavobacteriales</taxon>
        <taxon>Weeksellaceae</taxon>
        <taxon>Chryseobacterium group</taxon>
        <taxon>Kaistella</taxon>
    </lineage>
</organism>
<dbReference type="STRING" id="266749.SAMN05421876_102311"/>
<comment type="caution">
    <text evidence="1">The sequence shown here is derived from an EMBL/GenBank/DDBJ whole genome shotgun (WGS) entry which is preliminary data.</text>
</comment>
<accession>A0A0C1FQ01</accession>
<proteinExistence type="predicted"/>
<evidence type="ECO:0000313" key="1">
    <source>
        <dbReference type="EMBL" id="KIA89949.1"/>
    </source>
</evidence>
<dbReference type="AlphaFoldDB" id="A0A0C1FQ01"/>
<evidence type="ECO:0000313" key="2">
    <source>
        <dbReference type="Proteomes" id="UP000031473"/>
    </source>
</evidence>
<sequence>MVLRIKDTKQNNFVISNLESLENLFQGFFVTFKKKLMRLLSTLFIFAVILGCQSETRENPRAYVEGKITETKLEFAKIKVLIKSDNAIVAETIPNGSGDFTLSGPLLSDSFSLVFNAKIKSFKASKSGSSISTDSLQILIPAGTNYITFNEIKLK</sequence>
<name>A0A0C1FQ01_9FLAO</name>
<keyword evidence="2" id="KW-1185">Reference proteome</keyword>
<dbReference type="EMBL" id="JSYL01000002">
    <property type="protein sequence ID" value="KIA89949.1"/>
    <property type="molecule type" value="Genomic_DNA"/>
</dbReference>
<dbReference type="Proteomes" id="UP000031473">
    <property type="component" value="Unassembled WGS sequence"/>
</dbReference>